<keyword evidence="1" id="KW-0175">Coiled coil</keyword>
<keyword evidence="4" id="KW-1185">Reference proteome</keyword>
<dbReference type="EMBL" id="MU007035">
    <property type="protein sequence ID" value="KAF2430905.1"/>
    <property type="molecule type" value="Genomic_DNA"/>
</dbReference>
<evidence type="ECO:0000256" key="2">
    <source>
        <dbReference type="SAM" id="MobiDB-lite"/>
    </source>
</evidence>
<proteinExistence type="predicted"/>
<feature type="region of interest" description="Disordered" evidence="2">
    <location>
        <begin position="176"/>
        <end position="229"/>
    </location>
</feature>
<gene>
    <name evidence="3" type="ORF">EJ08DRAFT_696852</name>
</gene>
<comment type="caution">
    <text evidence="3">The sequence shown here is derived from an EMBL/GenBank/DDBJ whole genome shotgun (WGS) entry which is preliminary data.</text>
</comment>
<feature type="coiled-coil region" evidence="1">
    <location>
        <begin position="17"/>
        <end position="44"/>
    </location>
</feature>
<organism evidence="3 4">
    <name type="scientific">Tothia fuscella</name>
    <dbReference type="NCBI Taxonomy" id="1048955"/>
    <lineage>
        <taxon>Eukaryota</taxon>
        <taxon>Fungi</taxon>
        <taxon>Dikarya</taxon>
        <taxon>Ascomycota</taxon>
        <taxon>Pezizomycotina</taxon>
        <taxon>Dothideomycetes</taxon>
        <taxon>Pleosporomycetidae</taxon>
        <taxon>Venturiales</taxon>
        <taxon>Cylindrosympodiaceae</taxon>
        <taxon>Tothia</taxon>
    </lineage>
</organism>
<reference evidence="3" key="1">
    <citation type="journal article" date="2020" name="Stud. Mycol.">
        <title>101 Dothideomycetes genomes: a test case for predicting lifestyles and emergence of pathogens.</title>
        <authorList>
            <person name="Haridas S."/>
            <person name="Albert R."/>
            <person name="Binder M."/>
            <person name="Bloem J."/>
            <person name="Labutti K."/>
            <person name="Salamov A."/>
            <person name="Andreopoulos B."/>
            <person name="Baker S."/>
            <person name="Barry K."/>
            <person name="Bills G."/>
            <person name="Bluhm B."/>
            <person name="Cannon C."/>
            <person name="Castanera R."/>
            <person name="Culley D."/>
            <person name="Daum C."/>
            <person name="Ezra D."/>
            <person name="Gonzalez J."/>
            <person name="Henrissat B."/>
            <person name="Kuo A."/>
            <person name="Liang C."/>
            <person name="Lipzen A."/>
            <person name="Lutzoni F."/>
            <person name="Magnuson J."/>
            <person name="Mondo S."/>
            <person name="Nolan M."/>
            <person name="Ohm R."/>
            <person name="Pangilinan J."/>
            <person name="Park H.-J."/>
            <person name="Ramirez L."/>
            <person name="Alfaro M."/>
            <person name="Sun H."/>
            <person name="Tritt A."/>
            <person name="Yoshinaga Y."/>
            <person name="Zwiers L.-H."/>
            <person name="Turgeon B."/>
            <person name="Goodwin S."/>
            <person name="Spatafora J."/>
            <person name="Crous P."/>
            <person name="Grigoriev I."/>
        </authorList>
    </citation>
    <scope>NUCLEOTIDE SEQUENCE</scope>
    <source>
        <strain evidence="3">CBS 130266</strain>
    </source>
</reference>
<dbReference type="Proteomes" id="UP000800235">
    <property type="component" value="Unassembled WGS sequence"/>
</dbReference>
<feature type="compositionally biased region" description="Low complexity" evidence="2">
    <location>
        <begin position="210"/>
        <end position="220"/>
    </location>
</feature>
<name>A0A9P4NSK9_9PEZI</name>
<sequence length="289" mass="33219">MDNQSYDVYQSALQSALNRFTALLRAEQEERENVQRTLEEERAINNAFLDHTIHETELIQQEVIEQEERLALAARMLREQDRQINELEGRLAVSQPRANTTQPDPTFVRRRAFTPRERTILQEIFLLPSPANTDESDDEDEVEDYELMSDVEAQSEEDEDYYDTSNQFSHSNQYEHGYRTHNYSPQSEDDLINARGPNRNVPHHQNATNSPPLLSSKSSSWETDFTPAIPVPETPSGTVMRWSGSNWIWNGLHWVQIAGSAGDGARSMTHTPDISEFDLDDGYMSRRSS</sequence>
<evidence type="ECO:0000313" key="3">
    <source>
        <dbReference type="EMBL" id="KAF2430905.1"/>
    </source>
</evidence>
<evidence type="ECO:0000256" key="1">
    <source>
        <dbReference type="SAM" id="Coils"/>
    </source>
</evidence>
<accession>A0A9P4NSK9</accession>
<evidence type="ECO:0000313" key="4">
    <source>
        <dbReference type="Proteomes" id="UP000800235"/>
    </source>
</evidence>
<dbReference type="AlphaFoldDB" id="A0A9P4NSK9"/>
<protein>
    <submittedName>
        <fullName evidence="3">Uncharacterized protein</fullName>
    </submittedName>
</protein>